<proteinExistence type="predicted"/>
<evidence type="ECO:0000313" key="2">
    <source>
        <dbReference type="Proteomes" id="UP000707356"/>
    </source>
</evidence>
<reference evidence="1" key="2">
    <citation type="journal article" date="2022" name="Microbiol. Resour. Announc.">
        <title>Metagenome Sequencing to Explore Phylogenomics of Terrestrial Cyanobacteria.</title>
        <authorList>
            <person name="Ward R.D."/>
            <person name="Stajich J.E."/>
            <person name="Johansen J.R."/>
            <person name="Huntemann M."/>
            <person name="Clum A."/>
            <person name="Foster B."/>
            <person name="Foster B."/>
            <person name="Roux S."/>
            <person name="Palaniappan K."/>
            <person name="Varghese N."/>
            <person name="Mukherjee S."/>
            <person name="Reddy T.B.K."/>
            <person name="Daum C."/>
            <person name="Copeland A."/>
            <person name="Chen I.A."/>
            <person name="Ivanova N.N."/>
            <person name="Kyrpides N.C."/>
            <person name="Shapiro N."/>
            <person name="Eloe-Fadrosh E.A."/>
            <person name="Pietrasiak N."/>
        </authorList>
    </citation>
    <scope>NUCLEOTIDE SEQUENCE</scope>
    <source>
        <strain evidence="1">GSE-TBD4-15B</strain>
    </source>
</reference>
<protein>
    <submittedName>
        <fullName evidence="1">Uncharacterized protein</fullName>
    </submittedName>
</protein>
<sequence>MRQPHPLAVRVPPAKIEALNLASIRLGIKRNRFINQAIDRALAELGLPNDAA</sequence>
<gene>
    <name evidence="1" type="ORF">KME07_06500</name>
</gene>
<dbReference type="AlphaFoldDB" id="A0A951U3Y5"/>
<accession>A0A951U3Y5</accession>
<name>A0A951U3Y5_9CYAN</name>
<comment type="caution">
    <text evidence="1">The sequence shown here is derived from an EMBL/GenBank/DDBJ whole genome shotgun (WGS) entry which is preliminary data.</text>
</comment>
<reference evidence="1" key="1">
    <citation type="submission" date="2021-05" db="EMBL/GenBank/DDBJ databases">
        <authorList>
            <person name="Pietrasiak N."/>
            <person name="Ward R."/>
            <person name="Stajich J.E."/>
            <person name="Kurbessoian T."/>
        </authorList>
    </citation>
    <scope>NUCLEOTIDE SEQUENCE</scope>
    <source>
        <strain evidence="1">GSE-TBD4-15B</strain>
    </source>
</reference>
<dbReference type="Proteomes" id="UP000707356">
    <property type="component" value="Unassembled WGS sequence"/>
</dbReference>
<dbReference type="EMBL" id="JAHHHV010000029">
    <property type="protein sequence ID" value="MBW4465075.1"/>
    <property type="molecule type" value="Genomic_DNA"/>
</dbReference>
<evidence type="ECO:0000313" key="1">
    <source>
        <dbReference type="EMBL" id="MBW4465075.1"/>
    </source>
</evidence>
<organism evidence="1 2">
    <name type="scientific">Pegethrix bostrychoides GSE-TBD4-15B</name>
    <dbReference type="NCBI Taxonomy" id="2839662"/>
    <lineage>
        <taxon>Bacteria</taxon>
        <taxon>Bacillati</taxon>
        <taxon>Cyanobacteriota</taxon>
        <taxon>Cyanophyceae</taxon>
        <taxon>Oculatellales</taxon>
        <taxon>Oculatellaceae</taxon>
        <taxon>Pegethrix</taxon>
    </lineage>
</organism>